<evidence type="ECO:0000313" key="5">
    <source>
        <dbReference type="EMBL" id="GAA57401.1"/>
    </source>
</evidence>
<comment type="similarity">
    <text evidence="2">Belongs to the Rho GDI family.</text>
</comment>
<evidence type="ECO:0000256" key="4">
    <source>
        <dbReference type="ARBA" id="ARBA00022490"/>
    </source>
</evidence>
<name>G7YWS1_CLOSI</name>
<dbReference type="PANTHER" id="PTHR10980">
    <property type="entry name" value="RHO GDP-DISSOCIATION INHIBITOR"/>
    <property type="match status" value="1"/>
</dbReference>
<evidence type="ECO:0000256" key="2">
    <source>
        <dbReference type="ARBA" id="ARBA00009758"/>
    </source>
</evidence>
<accession>G7YWS1</accession>
<dbReference type="Gene3D" id="2.70.50.30">
    <property type="entry name" value="Coagulation Factor XIII, subunit A, domain 1"/>
    <property type="match status" value="1"/>
</dbReference>
<dbReference type="SUPFAM" id="SSF81296">
    <property type="entry name" value="E set domains"/>
    <property type="match status" value="1"/>
</dbReference>
<reference evidence="5" key="1">
    <citation type="journal article" date="2011" name="Genome Biol.">
        <title>The draft genome of the carcinogenic human liver fluke Clonorchis sinensis.</title>
        <authorList>
            <person name="Wang X."/>
            <person name="Chen W."/>
            <person name="Huang Y."/>
            <person name="Sun J."/>
            <person name="Men J."/>
            <person name="Liu H."/>
            <person name="Luo F."/>
            <person name="Guo L."/>
            <person name="Lv X."/>
            <person name="Deng C."/>
            <person name="Zhou C."/>
            <person name="Fan Y."/>
            <person name="Li X."/>
            <person name="Huang L."/>
            <person name="Hu Y."/>
            <person name="Liang C."/>
            <person name="Hu X."/>
            <person name="Xu J."/>
            <person name="Yu X."/>
        </authorList>
    </citation>
    <scope>NUCLEOTIDE SEQUENCE [LARGE SCALE GENOMIC DNA]</scope>
    <source>
        <strain evidence="5">Henan</strain>
    </source>
</reference>
<dbReference type="EMBL" id="DF144721">
    <property type="protein sequence ID" value="GAA57401.1"/>
    <property type="molecule type" value="Genomic_DNA"/>
</dbReference>
<dbReference type="GO" id="GO:0016020">
    <property type="term" value="C:membrane"/>
    <property type="evidence" value="ECO:0007669"/>
    <property type="project" value="TreeGrafter"/>
</dbReference>
<evidence type="ECO:0000256" key="1">
    <source>
        <dbReference type="ARBA" id="ARBA00004496"/>
    </source>
</evidence>
<reference key="2">
    <citation type="submission" date="2011-10" db="EMBL/GenBank/DDBJ databases">
        <title>The genome and transcriptome sequence of Clonorchis sinensis provide insights into the carcinogenic liver fluke.</title>
        <authorList>
            <person name="Wang X."/>
            <person name="Huang Y."/>
            <person name="Chen W."/>
            <person name="Liu H."/>
            <person name="Guo L."/>
            <person name="Chen Y."/>
            <person name="Luo F."/>
            <person name="Zhou W."/>
            <person name="Sun J."/>
            <person name="Mao Q."/>
            <person name="Liang P."/>
            <person name="Zhou C."/>
            <person name="Tian Y."/>
            <person name="Men J."/>
            <person name="Lv X."/>
            <person name="Huang L."/>
            <person name="Zhou J."/>
            <person name="Hu Y."/>
            <person name="Li R."/>
            <person name="Zhang F."/>
            <person name="Lei H."/>
            <person name="Li X."/>
            <person name="Hu X."/>
            <person name="Liang C."/>
            <person name="Xu J."/>
            <person name="Wu Z."/>
            <person name="Yu X."/>
        </authorList>
    </citation>
    <scope>NUCLEOTIDE SEQUENCE</scope>
    <source>
        <strain>Henan</strain>
    </source>
</reference>
<gene>
    <name evidence="5" type="ORF">CLF_112668</name>
</gene>
<keyword evidence="3" id="KW-0343">GTPase activation</keyword>
<protein>
    <submittedName>
        <fullName evidence="5">Rho GDP-dissociation inhibitor</fullName>
    </submittedName>
</protein>
<evidence type="ECO:0000313" key="6">
    <source>
        <dbReference type="Proteomes" id="UP000008909"/>
    </source>
</evidence>
<dbReference type="PRINTS" id="PR00492">
    <property type="entry name" value="RHOGDI"/>
</dbReference>
<dbReference type="Proteomes" id="UP000008909">
    <property type="component" value="Unassembled WGS sequence"/>
</dbReference>
<dbReference type="AlphaFoldDB" id="G7YWS1"/>
<dbReference type="PANTHER" id="PTHR10980:SF3">
    <property type="entry name" value="LD16419P"/>
    <property type="match status" value="1"/>
</dbReference>
<keyword evidence="6" id="KW-1185">Reference proteome</keyword>
<proteinExistence type="inferred from homology"/>
<dbReference type="GO" id="GO:0007266">
    <property type="term" value="P:Rho protein signal transduction"/>
    <property type="evidence" value="ECO:0007669"/>
    <property type="project" value="InterPro"/>
</dbReference>
<dbReference type="GO" id="GO:0005094">
    <property type="term" value="F:Rho GDP-dissociation inhibitor activity"/>
    <property type="evidence" value="ECO:0007669"/>
    <property type="project" value="InterPro"/>
</dbReference>
<dbReference type="InterPro" id="IPR024792">
    <property type="entry name" value="RhoGDI_dom_sf"/>
</dbReference>
<evidence type="ECO:0000256" key="3">
    <source>
        <dbReference type="ARBA" id="ARBA00022468"/>
    </source>
</evidence>
<dbReference type="FunFam" id="2.70.50.30:FF:000004">
    <property type="entry name" value="Rho GDP-dissociation inhibitor 1"/>
    <property type="match status" value="1"/>
</dbReference>
<dbReference type="GO" id="GO:0005829">
    <property type="term" value="C:cytosol"/>
    <property type="evidence" value="ECO:0007669"/>
    <property type="project" value="TreeGrafter"/>
</dbReference>
<organism evidence="5 6">
    <name type="scientific">Clonorchis sinensis</name>
    <name type="common">Chinese liver fluke</name>
    <dbReference type="NCBI Taxonomy" id="79923"/>
    <lineage>
        <taxon>Eukaryota</taxon>
        <taxon>Metazoa</taxon>
        <taxon>Spiralia</taxon>
        <taxon>Lophotrochozoa</taxon>
        <taxon>Platyhelminthes</taxon>
        <taxon>Trematoda</taxon>
        <taxon>Digenea</taxon>
        <taxon>Opisthorchiida</taxon>
        <taxon>Opisthorchiata</taxon>
        <taxon>Opisthorchiidae</taxon>
        <taxon>Clonorchis</taxon>
    </lineage>
</organism>
<comment type="subcellular location">
    <subcellularLocation>
        <location evidence="1">Cytoplasm</location>
    </subcellularLocation>
</comment>
<sequence>MNKEEHFDRWIEHFEQQVSWQPAANNLEPTVDVEDWMVNVEPPVASKVHACMRSFKRHQASGPDDLSPSMFKDGDEILSQPSFDLFACIWEEETAQTTGTVGDSAHFQKGASGMPRKIFNNNFFVFSDFRKCESTRKTLQKLLYTKQCPFHVRHPSDSCDFRLLGRLASGHNGIMRRTLGGLRTLVFKWPMTKNLVDLEYADDIVLVFEEVQAGTLIRPLNLCSSGARALSTVVAVNGNYNDTCHTGNNGFISPASSHACTRLIAVAHLCLLIHYTNTRGPKMSAPGDEVVAEDDGSGYKVPAKKTLEEIKKMDEEDESLRRYKEALLGSAANAVPFPQNPKSVILESFTICVENQPERTISLIGALADTTCEAIPIPEGANYHIKVNYYVQRDIVTGLQYAQSVYRGPVRVDRSSAMMGSYAPQNEVRVWKSDTFEAPKGAMHRGTYHIKSRFVDADKNEYVSWKWDIQVVKASG</sequence>
<dbReference type="GO" id="GO:0005096">
    <property type="term" value="F:GTPase activator activity"/>
    <property type="evidence" value="ECO:0007669"/>
    <property type="project" value="UniProtKB-KW"/>
</dbReference>
<keyword evidence="4" id="KW-0963">Cytoplasm</keyword>
<dbReference type="InterPro" id="IPR000406">
    <property type="entry name" value="Rho_GDI"/>
</dbReference>
<dbReference type="Pfam" id="PF02115">
    <property type="entry name" value="Rho_GDI"/>
    <property type="match status" value="1"/>
</dbReference>
<dbReference type="InterPro" id="IPR014756">
    <property type="entry name" value="Ig_E-set"/>
</dbReference>